<dbReference type="InterPro" id="IPR045851">
    <property type="entry name" value="AMP-bd_C_sf"/>
</dbReference>
<dbReference type="PANTHER" id="PTHR43201:SF8">
    <property type="entry name" value="ACYL-COA SYNTHETASE FAMILY MEMBER 3"/>
    <property type="match status" value="1"/>
</dbReference>
<gene>
    <name evidence="4" type="ORF">H257_09251</name>
</gene>
<dbReference type="GO" id="GO:0031956">
    <property type="term" value="F:medium-chain fatty acid-CoA ligase activity"/>
    <property type="evidence" value="ECO:0007669"/>
    <property type="project" value="TreeGrafter"/>
</dbReference>
<dbReference type="CDD" id="cd05941">
    <property type="entry name" value="MCS"/>
    <property type="match status" value="1"/>
</dbReference>
<feature type="domain" description="AMP-binding enzyme C-terminal" evidence="3">
    <location>
        <begin position="423"/>
        <end position="501"/>
    </location>
</feature>
<protein>
    <recommendedName>
        <fullName evidence="5">AMP-dependent synthetase/ligase domain-containing protein</fullName>
    </recommendedName>
</protein>
<dbReference type="AlphaFoldDB" id="W4GBY2"/>
<feature type="domain" description="AMP-dependent synthetase/ligase" evidence="2">
    <location>
        <begin position="38"/>
        <end position="370"/>
    </location>
</feature>
<evidence type="ECO:0000259" key="2">
    <source>
        <dbReference type="Pfam" id="PF00501"/>
    </source>
</evidence>
<evidence type="ECO:0000256" key="1">
    <source>
        <dbReference type="ARBA" id="ARBA00006432"/>
    </source>
</evidence>
<dbReference type="PROSITE" id="PS00455">
    <property type="entry name" value="AMP_BINDING"/>
    <property type="match status" value="1"/>
</dbReference>
<evidence type="ECO:0000259" key="3">
    <source>
        <dbReference type="Pfam" id="PF13193"/>
    </source>
</evidence>
<dbReference type="GO" id="GO:0006631">
    <property type="term" value="P:fatty acid metabolic process"/>
    <property type="evidence" value="ECO:0007669"/>
    <property type="project" value="TreeGrafter"/>
</dbReference>
<dbReference type="InterPro" id="IPR020845">
    <property type="entry name" value="AMP-binding_CS"/>
</dbReference>
<dbReference type="SUPFAM" id="SSF56801">
    <property type="entry name" value="Acetyl-CoA synthetase-like"/>
    <property type="match status" value="1"/>
</dbReference>
<name>W4GBY2_APHAT</name>
<comment type="similarity">
    <text evidence="1">Belongs to the ATP-dependent AMP-binding enzyme family.</text>
</comment>
<dbReference type="Gene3D" id="3.30.300.30">
    <property type="match status" value="1"/>
</dbReference>
<dbReference type="GeneID" id="20811247"/>
<dbReference type="InterPro" id="IPR042099">
    <property type="entry name" value="ANL_N_sf"/>
</dbReference>
<sequence length="516" mass="56279">MSPWMTFHNMTTPSPFLLANVYTAGGAVTAPSTRKGSDDVETISCKDLLHQAAAIAQFLPDTPGASIAFFAHRNLDYLRCQWAIWLANHIAVPLSPHNTLRERSYILQDSCTSLVLCRPSDQTLLERISTAVAVIDLDTTAAIWNTSVTDMTPWLTKTTDHDAMLMYTSGTTGFPKGVLSTHSSLMAQMTDLTTAWALGPCDRVLHFLPLHHTHGILNNLNAPLFAGAHVECLASASADAIWAALSRDTALPSVSVLMAVPSIYMLLLEAFAKMEPEAQKVAVAGAKRLRVAISGSMACPISILTRWEALTGTSLLERYGMTECGMALGNPLVGTRHVGYVGQPFPSVQARVVQDGELQVRGPTLFKAYWNRPDETQSEWTTDGWFKTGDVAEYNATFASYRILGRASVDILKSAGYKVSALEIERVILEHPQVRECAVYGVPDDTWGQIVASVVRLDAGTSGIEQLEPPLVEFLKLNLAKYKIPRIFHVVDAIPKNAMGKVNKKSLPSLFDVQAP</sequence>
<dbReference type="OrthoDB" id="2962993at2759"/>
<organism evidence="4">
    <name type="scientific">Aphanomyces astaci</name>
    <name type="common">Crayfish plague agent</name>
    <dbReference type="NCBI Taxonomy" id="112090"/>
    <lineage>
        <taxon>Eukaryota</taxon>
        <taxon>Sar</taxon>
        <taxon>Stramenopiles</taxon>
        <taxon>Oomycota</taxon>
        <taxon>Saprolegniomycetes</taxon>
        <taxon>Saprolegniales</taxon>
        <taxon>Verrucalvaceae</taxon>
        <taxon>Aphanomyces</taxon>
    </lineage>
</organism>
<dbReference type="STRING" id="112090.W4GBY2"/>
<dbReference type="InterPro" id="IPR025110">
    <property type="entry name" value="AMP-bd_C"/>
</dbReference>
<dbReference type="Pfam" id="PF13193">
    <property type="entry name" value="AMP-binding_C"/>
    <property type="match status" value="1"/>
</dbReference>
<reference evidence="4" key="1">
    <citation type="submission" date="2013-12" db="EMBL/GenBank/DDBJ databases">
        <title>The Genome Sequence of Aphanomyces astaci APO3.</title>
        <authorList>
            <consortium name="The Broad Institute Genomics Platform"/>
            <person name="Russ C."/>
            <person name="Tyler B."/>
            <person name="van West P."/>
            <person name="Dieguez-Uribeondo J."/>
            <person name="Young S.K."/>
            <person name="Zeng Q."/>
            <person name="Gargeya S."/>
            <person name="Fitzgerald M."/>
            <person name="Abouelleil A."/>
            <person name="Alvarado L."/>
            <person name="Chapman S.B."/>
            <person name="Gainer-Dewar J."/>
            <person name="Goldberg J."/>
            <person name="Griggs A."/>
            <person name="Gujja S."/>
            <person name="Hansen M."/>
            <person name="Howarth C."/>
            <person name="Imamovic A."/>
            <person name="Ireland A."/>
            <person name="Larimer J."/>
            <person name="McCowan C."/>
            <person name="Murphy C."/>
            <person name="Pearson M."/>
            <person name="Poon T.W."/>
            <person name="Priest M."/>
            <person name="Roberts A."/>
            <person name="Saif S."/>
            <person name="Shea T."/>
            <person name="Sykes S."/>
            <person name="Wortman J."/>
            <person name="Nusbaum C."/>
            <person name="Birren B."/>
        </authorList>
    </citation>
    <scope>NUCLEOTIDE SEQUENCE [LARGE SCALE GENOMIC DNA]</scope>
    <source>
        <strain evidence="4">APO3</strain>
    </source>
</reference>
<dbReference type="RefSeq" id="XP_009833714.1">
    <property type="nucleotide sequence ID" value="XM_009835412.1"/>
</dbReference>
<accession>W4GBY2</accession>
<dbReference type="InterPro" id="IPR000873">
    <property type="entry name" value="AMP-dep_synth/lig_dom"/>
</dbReference>
<dbReference type="PANTHER" id="PTHR43201">
    <property type="entry name" value="ACYL-COA SYNTHETASE"/>
    <property type="match status" value="1"/>
</dbReference>
<evidence type="ECO:0008006" key="5">
    <source>
        <dbReference type="Google" id="ProtNLM"/>
    </source>
</evidence>
<dbReference type="VEuPathDB" id="FungiDB:H257_09251"/>
<dbReference type="Gene3D" id="3.40.50.12780">
    <property type="entry name" value="N-terminal domain of ligase-like"/>
    <property type="match status" value="1"/>
</dbReference>
<evidence type="ECO:0000313" key="4">
    <source>
        <dbReference type="EMBL" id="ETV76801.1"/>
    </source>
</evidence>
<dbReference type="EMBL" id="KI913135">
    <property type="protein sequence ID" value="ETV76801.1"/>
    <property type="molecule type" value="Genomic_DNA"/>
</dbReference>
<dbReference type="Pfam" id="PF00501">
    <property type="entry name" value="AMP-binding"/>
    <property type="match status" value="1"/>
</dbReference>
<proteinExistence type="inferred from homology"/>